<evidence type="ECO:0000313" key="2">
    <source>
        <dbReference type="EMBL" id="KAE8350799.1"/>
    </source>
</evidence>
<dbReference type="EMBL" id="ML739203">
    <property type="protein sequence ID" value="KAE8350799.1"/>
    <property type="molecule type" value="Genomic_DNA"/>
</dbReference>
<evidence type="ECO:0000313" key="3">
    <source>
        <dbReference type="Proteomes" id="UP000327118"/>
    </source>
</evidence>
<proteinExistence type="predicted"/>
<sequence>MRLPTLTLMFPVSLVALVAIPVKIKDENEPPSTGQDSLQISPREIVEVGQFPRCRTDSHCYPGACYHGICVAPD</sequence>
<evidence type="ECO:0008006" key="4">
    <source>
        <dbReference type="Google" id="ProtNLM"/>
    </source>
</evidence>
<keyword evidence="3" id="KW-1185">Reference proteome</keyword>
<organism evidence="2 3">
    <name type="scientific">Aspergillus coremiiformis</name>
    <dbReference type="NCBI Taxonomy" id="138285"/>
    <lineage>
        <taxon>Eukaryota</taxon>
        <taxon>Fungi</taxon>
        <taxon>Dikarya</taxon>
        <taxon>Ascomycota</taxon>
        <taxon>Pezizomycotina</taxon>
        <taxon>Eurotiomycetes</taxon>
        <taxon>Eurotiomycetidae</taxon>
        <taxon>Eurotiales</taxon>
        <taxon>Aspergillaceae</taxon>
        <taxon>Aspergillus</taxon>
        <taxon>Aspergillus subgen. Circumdati</taxon>
    </lineage>
</organism>
<feature type="signal peptide" evidence="1">
    <location>
        <begin position="1"/>
        <end position="19"/>
    </location>
</feature>
<accession>A0A5N6Z261</accession>
<dbReference type="AlphaFoldDB" id="A0A5N6Z261"/>
<evidence type="ECO:0000256" key="1">
    <source>
        <dbReference type="SAM" id="SignalP"/>
    </source>
</evidence>
<keyword evidence="1" id="KW-0732">Signal</keyword>
<feature type="chain" id="PRO_5024871334" description="Invertebrate defensins family profile domain-containing protein" evidence="1">
    <location>
        <begin position="20"/>
        <end position="74"/>
    </location>
</feature>
<gene>
    <name evidence="2" type="ORF">BDV28DRAFT_150587</name>
</gene>
<protein>
    <recommendedName>
        <fullName evidence="4">Invertebrate defensins family profile domain-containing protein</fullName>
    </recommendedName>
</protein>
<name>A0A5N6Z261_9EURO</name>
<reference evidence="3" key="1">
    <citation type="submission" date="2019-04" db="EMBL/GenBank/DDBJ databases">
        <title>Friends and foes A comparative genomics studyof 23 Aspergillus species from section Flavi.</title>
        <authorList>
            <consortium name="DOE Joint Genome Institute"/>
            <person name="Kjaerbolling I."/>
            <person name="Vesth T."/>
            <person name="Frisvad J.C."/>
            <person name="Nybo J.L."/>
            <person name="Theobald S."/>
            <person name="Kildgaard S."/>
            <person name="Isbrandt T."/>
            <person name="Kuo A."/>
            <person name="Sato A."/>
            <person name="Lyhne E.K."/>
            <person name="Kogle M.E."/>
            <person name="Wiebenga A."/>
            <person name="Kun R.S."/>
            <person name="Lubbers R.J."/>
            <person name="Makela M.R."/>
            <person name="Barry K."/>
            <person name="Chovatia M."/>
            <person name="Clum A."/>
            <person name="Daum C."/>
            <person name="Haridas S."/>
            <person name="He G."/>
            <person name="LaButti K."/>
            <person name="Lipzen A."/>
            <person name="Mondo S."/>
            <person name="Riley R."/>
            <person name="Salamov A."/>
            <person name="Simmons B.A."/>
            <person name="Magnuson J.K."/>
            <person name="Henrissat B."/>
            <person name="Mortensen U.H."/>
            <person name="Larsen T.O."/>
            <person name="Devries R.P."/>
            <person name="Grigoriev I.V."/>
            <person name="Machida M."/>
            <person name="Baker S.E."/>
            <person name="Andersen M.R."/>
        </authorList>
    </citation>
    <scope>NUCLEOTIDE SEQUENCE [LARGE SCALE GENOMIC DNA]</scope>
    <source>
        <strain evidence="3">CBS 553.77</strain>
    </source>
</reference>
<dbReference type="Proteomes" id="UP000327118">
    <property type="component" value="Unassembled WGS sequence"/>
</dbReference>